<dbReference type="PANTHER" id="PTHR44329:SF288">
    <property type="entry name" value="MITOGEN-ACTIVATED PROTEIN KINASE KINASE KINASE 20"/>
    <property type="match status" value="1"/>
</dbReference>
<dbReference type="InterPro" id="IPR051681">
    <property type="entry name" value="Ser/Thr_Kinases-Pseudokinases"/>
</dbReference>
<dbReference type="AlphaFoldDB" id="A0A7S4NGQ9"/>
<dbReference type="PANTHER" id="PTHR44329">
    <property type="entry name" value="SERINE/THREONINE-PROTEIN KINASE TNNI3K-RELATED"/>
    <property type="match status" value="1"/>
</dbReference>
<dbReference type="EMBL" id="HBKQ01058642">
    <property type="protein sequence ID" value="CAE2285370.1"/>
    <property type="molecule type" value="Transcribed_RNA"/>
</dbReference>
<evidence type="ECO:0000256" key="4">
    <source>
        <dbReference type="ARBA" id="ARBA00022840"/>
    </source>
</evidence>
<keyword evidence="2" id="KW-0547">Nucleotide-binding</keyword>
<feature type="binding site" evidence="6">
    <location>
        <position position="276"/>
    </location>
    <ligand>
        <name>Mg(2+)</name>
        <dbReference type="ChEBI" id="CHEBI:18420"/>
    </ligand>
</feature>
<feature type="region of interest" description="Disordered" evidence="7">
    <location>
        <begin position="1"/>
        <end position="22"/>
    </location>
</feature>
<dbReference type="GO" id="GO:0005524">
    <property type="term" value="F:ATP binding"/>
    <property type="evidence" value="ECO:0007669"/>
    <property type="project" value="UniProtKB-KW"/>
</dbReference>
<dbReference type="Gene3D" id="1.10.510.10">
    <property type="entry name" value="Transferase(Phosphotransferase) domain 1"/>
    <property type="match status" value="1"/>
</dbReference>
<dbReference type="InterPro" id="IPR011009">
    <property type="entry name" value="Kinase-like_dom_sf"/>
</dbReference>
<name>A0A7S4NGQ9_9STRA</name>
<proteinExistence type="predicted"/>
<evidence type="ECO:0000256" key="3">
    <source>
        <dbReference type="ARBA" id="ARBA00022777"/>
    </source>
</evidence>
<feature type="domain" description="Protein kinase" evidence="8">
    <location>
        <begin position="60"/>
        <end position="410"/>
    </location>
</feature>
<evidence type="ECO:0000256" key="6">
    <source>
        <dbReference type="PIRSR" id="PIRSR000615-3"/>
    </source>
</evidence>
<gene>
    <name evidence="9" type="ORF">OAUR00152_LOCUS40040</name>
</gene>
<evidence type="ECO:0000256" key="2">
    <source>
        <dbReference type="ARBA" id="ARBA00022741"/>
    </source>
</evidence>
<sequence length="414" mass="46826">MMLSTLTEGQAAPSEPEEDGADAKVIDIDSARLKVKKSFARTTLGIEKDTLFPRLSYSELKVGRVLGKGGFATVREILTITPKKEFCNQGSFSFRSWADITGASNGTAPSQDEEQYVPDFDPDFDESEFQSKKFIADYCTGRHGEARYVIKAISPEVKRDASKFLRAAMDMAIETQFLSVLDHPHIIRMRAVGNGDMFDKDYFLVLDRLYDTLDDRIEKWILELKRAKTFVGKLRGGKTKKKKLFIERLSVAKNLASAMGHLHGLNIIYRDLKPENIGFDVKNVVKLFDFGLSKELHPDEKSSNGTYRLTPCTGSVRYMAPEVSNKYPYNLSVDIYSFGLLLWETLSMEVPFQGYNAAMFKEMVANFGDRPKTMDSWPQSLTNLIKSCWDGKFKRRPPFAEVVTALDKEIAELS</sequence>
<keyword evidence="4" id="KW-0067">ATP-binding</keyword>
<dbReference type="GO" id="GO:0046872">
    <property type="term" value="F:metal ion binding"/>
    <property type="evidence" value="ECO:0007669"/>
    <property type="project" value="UniProtKB-KW"/>
</dbReference>
<feature type="binding site" evidence="6">
    <location>
        <position position="289"/>
    </location>
    <ligand>
        <name>Mg(2+)</name>
        <dbReference type="ChEBI" id="CHEBI:18420"/>
    </ligand>
</feature>
<dbReference type="InterPro" id="IPR000719">
    <property type="entry name" value="Prot_kinase_dom"/>
</dbReference>
<keyword evidence="1" id="KW-0808">Transferase</keyword>
<keyword evidence="6" id="KW-0460">Magnesium</keyword>
<evidence type="ECO:0000256" key="7">
    <source>
        <dbReference type="SAM" id="MobiDB-lite"/>
    </source>
</evidence>
<evidence type="ECO:0000256" key="5">
    <source>
        <dbReference type="PIRSR" id="PIRSR000615-1"/>
    </source>
</evidence>
<reference evidence="9" key="1">
    <citation type="submission" date="2021-01" db="EMBL/GenBank/DDBJ databases">
        <authorList>
            <person name="Corre E."/>
            <person name="Pelletier E."/>
            <person name="Niang G."/>
            <person name="Scheremetjew M."/>
            <person name="Finn R."/>
            <person name="Kale V."/>
            <person name="Holt S."/>
            <person name="Cochrane G."/>
            <person name="Meng A."/>
            <person name="Brown T."/>
            <person name="Cohen L."/>
        </authorList>
    </citation>
    <scope>NUCLEOTIDE SEQUENCE</scope>
    <source>
        <strain evidence="9">Isolate 1302-5</strain>
    </source>
</reference>
<evidence type="ECO:0000256" key="1">
    <source>
        <dbReference type="ARBA" id="ARBA00022679"/>
    </source>
</evidence>
<dbReference type="SUPFAM" id="SSF56112">
    <property type="entry name" value="Protein kinase-like (PK-like)"/>
    <property type="match status" value="1"/>
</dbReference>
<dbReference type="Pfam" id="PF00069">
    <property type="entry name" value="Pkinase"/>
    <property type="match status" value="1"/>
</dbReference>
<evidence type="ECO:0000259" key="8">
    <source>
        <dbReference type="PROSITE" id="PS50011"/>
    </source>
</evidence>
<dbReference type="SMART" id="SM00220">
    <property type="entry name" value="S_TKc"/>
    <property type="match status" value="1"/>
</dbReference>
<keyword evidence="3" id="KW-0418">Kinase</keyword>
<dbReference type="PROSITE" id="PS50011">
    <property type="entry name" value="PROTEIN_KINASE_DOM"/>
    <property type="match status" value="1"/>
</dbReference>
<protein>
    <recommendedName>
        <fullName evidence="8">Protein kinase domain-containing protein</fullName>
    </recommendedName>
</protein>
<accession>A0A7S4NGQ9</accession>
<dbReference type="GO" id="GO:0004674">
    <property type="term" value="F:protein serine/threonine kinase activity"/>
    <property type="evidence" value="ECO:0007669"/>
    <property type="project" value="TreeGrafter"/>
</dbReference>
<evidence type="ECO:0000313" key="9">
    <source>
        <dbReference type="EMBL" id="CAE2285370.1"/>
    </source>
</evidence>
<organism evidence="9">
    <name type="scientific">Odontella aurita</name>
    <dbReference type="NCBI Taxonomy" id="265563"/>
    <lineage>
        <taxon>Eukaryota</taxon>
        <taxon>Sar</taxon>
        <taxon>Stramenopiles</taxon>
        <taxon>Ochrophyta</taxon>
        <taxon>Bacillariophyta</taxon>
        <taxon>Mediophyceae</taxon>
        <taxon>Biddulphiophycidae</taxon>
        <taxon>Eupodiscales</taxon>
        <taxon>Odontellaceae</taxon>
        <taxon>Odontella</taxon>
    </lineage>
</organism>
<feature type="active site" description="Proton acceptor" evidence="5">
    <location>
        <position position="271"/>
    </location>
</feature>
<keyword evidence="6" id="KW-0479">Metal-binding</keyword>